<dbReference type="RefSeq" id="WP_164031609.1">
    <property type="nucleotide sequence ID" value="NZ_JAABOQ010000003.1"/>
</dbReference>
<dbReference type="AlphaFoldDB" id="A0A6M0CH68"/>
<reference evidence="1 2" key="1">
    <citation type="submission" date="2020-01" db="EMBL/GenBank/DDBJ databases">
        <title>Spongiivirga citrea KCTC 32990T.</title>
        <authorList>
            <person name="Wang G."/>
        </authorList>
    </citation>
    <scope>NUCLEOTIDE SEQUENCE [LARGE SCALE GENOMIC DNA]</scope>
    <source>
        <strain evidence="1 2">KCTC 32990</strain>
    </source>
</reference>
<evidence type="ECO:0000313" key="2">
    <source>
        <dbReference type="Proteomes" id="UP000474296"/>
    </source>
</evidence>
<accession>A0A6M0CH68</accession>
<evidence type="ECO:0000313" key="1">
    <source>
        <dbReference type="EMBL" id="NER17278.1"/>
    </source>
</evidence>
<proteinExistence type="predicted"/>
<keyword evidence="2" id="KW-1185">Reference proteome</keyword>
<dbReference type="EMBL" id="JAABOQ010000003">
    <property type="protein sequence ID" value="NER17278.1"/>
    <property type="molecule type" value="Genomic_DNA"/>
</dbReference>
<name>A0A6M0CH68_9FLAO</name>
<comment type="caution">
    <text evidence="1">The sequence shown here is derived from an EMBL/GenBank/DDBJ whole genome shotgun (WGS) entry which is preliminary data.</text>
</comment>
<gene>
    <name evidence="1" type="ORF">GWK10_08650</name>
</gene>
<dbReference type="Proteomes" id="UP000474296">
    <property type="component" value="Unassembled WGS sequence"/>
</dbReference>
<sequence>MNRFRLPINQRLVQWLLFFAFHITVAQQNDLHPLSIKHANYFDNLRENVFLHLNKTAFYKGEQLWFTAYVFDQKEEKPSIKSSNLHVGIFDNSGKLQGRKMIYIENGVGYGNFAIDSSFAHKDYYIKAETSWMRNFKESKPFIQNFKILDQPAFSYGISNKEESSAFSIYPEGGYLVSNLRNTIAFKVSDSLGRGYQLNNIQLVNDKGEVVKNNISTSKSGLGKISFYLRDGRDYFLRLKKEKEFLITTALPVARKKGLLLSLNQVDDTMIGKLLVNKPELEQWINKPISLAIHRNGQLSIQEIVIESEETVFSLDKYEIPFGVNAITILDSLQEPILSRLFFNDLGIEDRIADDVLVDYQINDSKDSLIIELRKKEPLTAPISLSISVLPKESLAYSPKNSVTTSFLTSTYIDDSHLSSDLNFDNLSRGDLFELDILMILNKQGRFKWNSIGQGIQVPKYPFESGIEITGKILDADPAKEKQIWGSGDRTKTFFFSEIKSDKSIRANTILYEKDSLRITVLDKKGKLRKPKAEISFQKLLEMKAEEQAPFQYIYFSDENDNDWNSDFLNSEKGKGLTKEATKLDEVVLTASRIPKADIPINDADVSGKRITDEDIKRRGTLQNYLIKLGYRISINGGSVTVLSRTPTPTSMGQRVPIPVYVGGMISNGSDLLNKPLSQVQAIYYDGFGNKFISIVPRYDFYSSKTNRGFKLFSVKNGFSRPEEYYDPGYYNYQTGAFKYFGVIDWLPKVILDYEPKTIKIPILDQQKVQLKIEGMSSSGRLISVSKQLDIDNID</sequence>
<evidence type="ECO:0008006" key="3">
    <source>
        <dbReference type="Google" id="ProtNLM"/>
    </source>
</evidence>
<organism evidence="1 2">
    <name type="scientific">Spongiivirga citrea</name>
    <dbReference type="NCBI Taxonomy" id="1481457"/>
    <lineage>
        <taxon>Bacteria</taxon>
        <taxon>Pseudomonadati</taxon>
        <taxon>Bacteroidota</taxon>
        <taxon>Flavobacteriia</taxon>
        <taxon>Flavobacteriales</taxon>
        <taxon>Flavobacteriaceae</taxon>
        <taxon>Spongiivirga</taxon>
    </lineage>
</organism>
<protein>
    <recommendedName>
        <fullName evidence="3">Plug domain-containing protein</fullName>
    </recommendedName>
</protein>